<feature type="region of interest" description="Disordered" evidence="1">
    <location>
        <begin position="1"/>
        <end position="191"/>
    </location>
</feature>
<dbReference type="PANTHER" id="PTHR34502:SF6">
    <property type="entry name" value="DUF6594 DOMAIN-CONTAINING PROTEIN"/>
    <property type="match status" value="1"/>
</dbReference>
<organism evidence="4 5">
    <name type="scientific">Aspergillus sclerotiicarbonarius (strain CBS 121057 / IBT 28362)</name>
    <dbReference type="NCBI Taxonomy" id="1448318"/>
    <lineage>
        <taxon>Eukaryota</taxon>
        <taxon>Fungi</taxon>
        <taxon>Dikarya</taxon>
        <taxon>Ascomycota</taxon>
        <taxon>Pezizomycotina</taxon>
        <taxon>Eurotiomycetes</taxon>
        <taxon>Eurotiomycetidae</taxon>
        <taxon>Eurotiales</taxon>
        <taxon>Aspergillaceae</taxon>
        <taxon>Aspergillus</taxon>
        <taxon>Aspergillus subgen. Circumdati</taxon>
    </lineage>
</organism>
<dbReference type="Proteomes" id="UP000248423">
    <property type="component" value="Unassembled WGS sequence"/>
</dbReference>
<feature type="transmembrane region" description="Helical" evidence="2">
    <location>
        <begin position="438"/>
        <end position="459"/>
    </location>
</feature>
<evidence type="ECO:0000313" key="5">
    <source>
        <dbReference type="Proteomes" id="UP000248423"/>
    </source>
</evidence>
<keyword evidence="2" id="KW-0472">Membrane</keyword>
<feature type="transmembrane region" description="Helical" evidence="2">
    <location>
        <begin position="495"/>
        <end position="514"/>
    </location>
</feature>
<dbReference type="EMBL" id="KZ826323">
    <property type="protein sequence ID" value="PYI10141.1"/>
    <property type="molecule type" value="Genomic_DNA"/>
</dbReference>
<keyword evidence="2" id="KW-0812">Transmembrane</keyword>
<gene>
    <name evidence="4" type="ORF">BO78DRAFT_306382</name>
</gene>
<evidence type="ECO:0000313" key="4">
    <source>
        <dbReference type="EMBL" id="PYI10141.1"/>
    </source>
</evidence>
<accession>A0A319ELC0</accession>
<dbReference type="PANTHER" id="PTHR34502">
    <property type="entry name" value="DUF6594 DOMAIN-CONTAINING PROTEIN-RELATED"/>
    <property type="match status" value="1"/>
</dbReference>
<proteinExistence type="predicted"/>
<keyword evidence="2" id="KW-1133">Transmembrane helix</keyword>
<feature type="domain" description="DUF6594" evidence="3">
    <location>
        <begin position="266"/>
        <end position="484"/>
    </location>
</feature>
<feature type="compositionally biased region" description="Acidic residues" evidence="1">
    <location>
        <begin position="94"/>
        <end position="114"/>
    </location>
</feature>
<dbReference type="InterPro" id="IPR046529">
    <property type="entry name" value="DUF6594"/>
</dbReference>
<feature type="compositionally biased region" description="Low complexity" evidence="1">
    <location>
        <begin position="258"/>
        <end position="276"/>
    </location>
</feature>
<dbReference type="VEuPathDB" id="FungiDB:BO78DRAFT_306382"/>
<dbReference type="OrthoDB" id="5416037at2759"/>
<feature type="transmembrane region" description="Helical" evidence="2">
    <location>
        <begin position="466"/>
        <end position="483"/>
    </location>
</feature>
<feature type="compositionally biased region" description="Low complexity" evidence="1">
    <location>
        <begin position="148"/>
        <end position="163"/>
    </location>
</feature>
<name>A0A319ELC0_ASPSB</name>
<evidence type="ECO:0000256" key="2">
    <source>
        <dbReference type="SAM" id="Phobius"/>
    </source>
</evidence>
<evidence type="ECO:0000259" key="3">
    <source>
        <dbReference type="Pfam" id="PF20237"/>
    </source>
</evidence>
<feature type="region of interest" description="Disordered" evidence="1">
    <location>
        <begin position="225"/>
        <end position="284"/>
    </location>
</feature>
<keyword evidence="5" id="KW-1185">Reference proteome</keyword>
<dbReference type="Pfam" id="PF20237">
    <property type="entry name" value="DUF6594"/>
    <property type="match status" value="1"/>
</dbReference>
<feature type="compositionally biased region" description="Polar residues" evidence="1">
    <location>
        <begin position="24"/>
        <end position="36"/>
    </location>
</feature>
<feature type="compositionally biased region" description="Polar residues" evidence="1">
    <location>
        <begin position="48"/>
        <end position="60"/>
    </location>
</feature>
<sequence length="515" mass="56341">MPFYSGSTRSKRSKKDGAGRAASVISTNSHSTSKGSKLSGDKPKIDSKAQSTVPKSNGSGTAHAVRPQATQAKHESERKAPNVFEYLEDNSTATEEEDDDDDDDDDEDSSEDEYEHPRVSHSHPKTVYTSSARQTYPAAAQGTDTRSRTSSVMSKSSVNSQKNPSSIDTPPTAATSHVTRSSIPTHKPSMEGAYSAVGAFPESSNYLEKRSMDLGSRPEIYYPRNSVSLHRSPLPPSPPRSPEEDLHRPTRRRRRSTKSSSASSGYGLLASRLSSSTESQEPRIPPLYRRFEDVNHRVLLHLQDEIAQMEEDLRVLDEYEELHRAAAAEQEGTAMLPASRRMDAQAQVYSSLHYRREELLGALARKTEQYNNALSAYSKVLQTLPCAAAKDIDTYRDWMKETNPVVAAETRFLDYSKDLISLTPRNVASTSTSTTKPVFSAIIIASAAVLLPLLAFSMISEFSGRLLVVAVVGGAASAIASAHSTGADQMVDSRDGWRCATIYFGFMTAAAMFIP</sequence>
<reference evidence="4 5" key="1">
    <citation type="submission" date="2018-02" db="EMBL/GenBank/DDBJ databases">
        <title>The genomes of Aspergillus section Nigri reveals drivers in fungal speciation.</title>
        <authorList>
            <consortium name="DOE Joint Genome Institute"/>
            <person name="Vesth T.C."/>
            <person name="Nybo J."/>
            <person name="Theobald S."/>
            <person name="Brandl J."/>
            <person name="Frisvad J.C."/>
            <person name="Nielsen K.F."/>
            <person name="Lyhne E.K."/>
            <person name="Kogle M.E."/>
            <person name="Kuo A."/>
            <person name="Riley R."/>
            <person name="Clum A."/>
            <person name="Nolan M."/>
            <person name="Lipzen A."/>
            <person name="Salamov A."/>
            <person name="Henrissat B."/>
            <person name="Wiebenga A."/>
            <person name="De vries R.P."/>
            <person name="Grigoriev I.V."/>
            <person name="Mortensen U.H."/>
            <person name="Andersen M.R."/>
            <person name="Baker S.E."/>
        </authorList>
    </citation>
    <scope>NUCLEOTIDE SEQUENCE [LARGE SCALE GENOMIC DNA]</scope>
    <source>
        <strain evidence="4 5">CBS 121057</strain>
    </source>
</reference>
<feature type="compositionally biased region" description="Polar residues" evidence="1">
    <location>
        <begin position="164"/>
        <end position="184"/>
    </location>
</feature>
<protein>
    <recommendedName>
        <fullName evidence="3">DUF6594 domain-containing protein</fullName>
    </recommendedName>
</protein>
<evidence type="ECO:0000256" key="1">
    <source>
        <dbReference type="SAM" id="MobiDB-lite"/>
    </source>
</evidence>
<dbReference type="AlphaFoldDB" id="A0A319ELC0"/>